<evidence type="ECO:0000259" key="14">
    <source>
        <dbReference type="Pfam" id="PF00732"/>
    </source>
</evidence>
<evidence type="ECO:0000256" key="3">
    <source>
        <dbReference type="ARBA" id="ARBA00004370"/>
    </source>
</evidence>
<dbReference type="EMBL" id="MCGT01000010">
    <property type="protein sequence ID" value="ORX56202.1"/>
    <property type="molecule type" value="Genomic_DNA"/>
</dbReference>
<dbReference type="InterPro" id="IPR036188">
    <property type="entry name" value="FAD/NAD-bd_sf"/>
</dbReference>
<sequence>MTTLVLTADQRKTLTSLLNTYLAPLDKHETDQLVQNLAPYPTVQPDAIRHVLAPASCISLAQPDWHPIDDGVVAMINRAASPDLIKRITLLLSLLGSGAGMALLTQARWFTPFHDLSPANRTQVILQWQQSRFHSLRMIYVSFAAMTWQQSYGNIYGLPLHQAIGYPPKDPIRSQPGYQPRFERPRLPITRHLPPGTAFDVIVIGSGAGGGVVAAKLAQAGKSVLVIEKGPYVHESEFAMTEALWHHHFEDNASILSEQGNLNVMTGSVIGGTTTVNYSASLKLPHWARDEWAKLGLPYFVSQKFTKDMEDVCHRIGATTDGIRLTGANKVLKDGCEKLGYHVQLIPQNTGGEPHECHWCMGGCVDGVKNGSMNTWLRDAVDHGAVIMDRHTVKRVLVSNGAASGVEIFDHQTKTTSTIHAQRVIVSAGTMQSPGILRRSGLKNKHIGQHLNVHPCVGILGIFPDIQDVYKGTMMTTYSDAVANWNGDNYGAKIEGLSLHAGLNATMIPWRSALDHKTTMAKYRYSVPLLVVSRNKDSVGSVFYDGDQDTDGPLLYPDTGYKVRFNYQQSKHDSHSIVLGIAASAKILVAAGAHEVRSMQLNVPPFVFQENETVFADHPRFVAWLDQVVAAGAPAICSTAHEMGTCRMGASAKTSAVKPTGETWEVKGLFVADASVFPTSSGVNPMVTIMAIAAHISDNVLQSFDSPAKL</sequence>
<evidence type="ECO:0000256" key="9">
    <source>
        <dbReference type="ARBA" id="ARBA00022989"/>
    </source>
</evidence>
<dbReference type="SUPFAM" id="SSF51905">
    <property type="entry name" value="FAD/NAD(P)-binding domain"/>
    <property type="match status" value="1"/>
</dbReference>
<dbReference type="EC" id="1.1.3.20" evidence="5 12"/>
<evidence type="ECO:0000256" key="5">
    <source>
        <dbReference type="ARBA" id="ARBA00013125"/>
    </source>
</evidence>
<dbReference type="PIRSF" id="PIRSF028937">
    <property type="entry name" value="Lg_Ch_AO"/>
    <property type="match status" value="1"/>
</dbReference>
<comment type="caution">
    <text evidence="17">The sequence shown here is derived from an EMBL/GenBank/DDBJ whole genome shotgun (WGS) entry which is preliminary data.</text>
</comment>
<comment type="subcellular location">
    <subcellularLocation>
        <location evidence="3">Membrane</location>
    </subcellularLocation>
</comment>
<evidence type="ECO:0000313" key="18">
    <source>
        <dbReference type="Proteomes" id="UP000242146"/>
    </source>
</evidence>
<evidence type="ECO:0000256" key="4">
    <source>
        <dbReference type="ARBA" id="ARBA00010790"/>
    </source>
</evidence>
<dbReference type="PANTHER" id="PTHR46056:SF12">
    <property type="entry name" value="LONG-CHAIN-ALCOHOL OXIDASE"/>
    <property type="match status" value="1"/>
</dbReference>
<keyword evidence="9" id="KW-1133">Transmembrane helix</keyword>
<dbReference type="InterPro" id="IPR012400">
    <property type="entry name" value="Long_Oxdase"/>
</dbReference>
<feature type="active site" description="Proton acceptor" evidence="13">
    <location>
        <position position="641"/>
    </location>
</feature>
<dbReference type="Pfam" id="PF00890">
    <property type="entry name" value="FAD_binding_2"/>
    <property type="match status" value="1"/>
</dbReference>
<evidence type="ECO:0000256" key="12">
    <source>
        <dbReference type="PIRNR" id="PIRNR028937"/>
    </source>
</evidence>
<dbReference type="InterPro" id="IPR007867">
    <property type="entry name" value="GMC_OxRtase_C"/>
</dbReference>
<dbReference type="Pfam" id="PF00732">
    <property type="entry name" value="GMC_oxred_N"/>
    <property type="match status" value="1"/>
</dbReference>
<dbReference type="InterPro" id="IPR003953">
    <property type="entry name" value="FAD-dep_OxRdtase_2_FAD-bd"/>
</dbReference>
<comment type="catalytic activity">
    <reaction evidence="1 12">
        <text>a long-chain primary fatty alcohol + O2 = a long-chain fatty aldehyde + H2O2</text>
        <dbReference type="Rhea" id="RHEA:22756"/>
        <dbReference type="ChEBI" id="CHEBI:15379"/>
        <dbReference type="ChEBI" id="CHEBI:16240"/>
        <dbReference type="ChEBI" id="CHEBI:17176"/>
        <dbReference type="ChEBI" id="CHEBI:77396"/>
        <dbReference type="EC" id="1.1.3.20"/>
    </reaction>
</comment>
<dbReference type="InterPro" id="IPR000172">
    <property type="entry name" value="GMC_OxRdtase_N"/>
</dbReference>
<evidence type="ECO:0000256" key="6">
    <source>
        <dbReference type="ARBA" id="ARBA00022630"/>
    </source>
</evidence>
<reference evidence="17 18" key="1">
    <citation type="submission" date="2016-07" db="EMBL/GenBank/DDBJ databases">
        <title>Pervasive Adenine N6-methylation of Active Genes in Fungi.</title>
        <authorList>
            <consortium name="DOE Joint Genome Institute"/>
            <person name="Mondo S.J."/>
            <person name="Dannebaum R.O."/>
            <person name="Kuo R.C."/>
            <person name="Labutti K."/>
            <person name="Haridas S."/>
            <person name="Kuo A."/>
            <person name="Salamov A."/>
            <person name="Ahrendt S.R."/>
            <person name="Lipzen A."/>
            <person name="Sullivan W."/>
            <person name="Andreopoulos W.B."/>
            <person name="Clum A."/>
            <person name="Lindquist E."/>
            <person name="Daum C."/>
            <person name="Ramamoorthy G.K."/>
            <person name="Gryganskyi A."/>
            <person name="Culley D."/>
            <person name="Magnuson J.K."/>
            <person name="James T.Y."/>
            <person name="O'Malley M.A."/>
            <person name="Stajich J.E."/>
            <person name="Spatafora J.W."/>
            <person name="Visel A."/>
            <person name="Grigoriev I.V."/>
        </authorList>
    </citation>
    <scope>NUCLEOTIDE SEQUENCE [LARGE SCALE GENOMIC DNA]</scope>
    <source>
        <strain evidence="17 18">NRRL 3301</strain>
    </source>
</reference>
<dbReference type="GO" id="GO:0050660">
    <property type="term" value="F:flavin adenine dinucleotide binding"/>
    <property type="evidence" value="ECO:0007669"/>
    <property type="project" value="InterPro"/>
</dbReference>
<evidence type="ECO:0000256" key="11">
    <source>
        <dbReference type="ARBA" id="ARBA00023136"/>
    </source>
</evidence>
<dbReference type="OrthoDB" id="269227at2759"/>
<keyword evidence="6" id="KW-0285">Flavoprotein</keyword>
<keyword evidence="8" id="KW-0274">FAD</keyword>
<dbReference type="Gene3D" id="3.50.50.60">
    <property type="entry name" value="FAD/NAD(P)-binding domain"/>
    <property type="match status" value="2"/>
</dbReference>
<evidence type="ECO:0000256" key="10">
    <source>
        <dbReference type="ARBA" id="ARBA00023002"/>
    </source>
</evidence>
<comment type="similarity">
    <text evidence="4 12">Belongs to the GMC oxidoreductase family.</text>
</comment>
<feature type="domain" description="Glucose-methanol-choline oxidoreductase N-terminal" evidence="14">
    <location>
        <begin position="250"/>
        <end position="456"/>
    </location>
</feature>
<dbReference type="STRING" id="101127.A0A1X2GKR8"/>
<keyword evidence="11" id="KW-0472">Membrane</keyword>
<gene>
    <name evidence="17" type="ORF">DM01DRAFT_1334696</name>
</gene>
<accession>A0A1X2GKR8</accession>
<proteinExistence type="inferred from homology"/>
<comment type="function">
    <text evidence="2">Long-chain fatty alcohol oxidase involved in the omega-oxidation pathway of lipid degradation.</text>
</comment>
<feature type="domain" description="FAD-dependent oxidoreductase 2 FAD-binding" evidence="15">
    <location>
        <begin position="200"/>
        <end position="233"/>
    </location>
</feature>
<dbReference type="Proteomes" id="UP000242146">
    <property type="component" value="Unassembled WGS sequence"/>
</dbReference>
<keyword evidence="7" id="KW-0812">Transmembrane</keyword>
<evidence type="ECO:0000259" key="15">
    <source>
        <dbReference type="Pfam" id="PF00890"/>
    </source>
</evidence>
<evidence type="ECO:0000313" key="17">
    <source>
        <dbReference type="EMBL" id="ORX56202.1"/>
    </source>
</evidence>
<evidence type="ECO:0000256" key="1">
    <source>
        <dbReference type="ARBA" id="ARBA00000920"/>
    </source>
</evidence>
<dbReference type="GO" id="GO:0016020">
    <property type="term" value="C:membrane"/>
    <property type="evidence" value="ECO:0007669"/>
    <property type="project" value="UniProtKB-SubCell"/>
</dbReference>
<evidence type="ECO:0000256" key="13">
    <source>
        <dbReference type="PIRSR" id="PIRSR028937-1"/>
    </source>
</evidence>
<protein>
    <recommendedName>
        <fullName evidence="5 12">Long-chain-alcohol oxidase</fullName>
        <ecNumber evidence="5 12">1.1.3.20</ecNumber>
    </recommendedName>
</protein>
<dbReference type="AlphaFoldDB" id="A0A1X2GKR8"/>
<evidence type="ECO:0000256" key="8">
    <source>
        <dbReference type="ARBA" id="ARBA00022827"/>
    </source>
</evidence>
<keyword evidence="18" id="KW-1185">Reference proteome</keyword>
<dbReference type="GO" id="GO:0046577">
    <property type="term" value="F:long-chain-alcohol oxidase activity"/>
    <property type="evidence" value="ECO:0007669"/>
    <property type="project" value="UniProtKB-EC"/>
</dbReference>
<dbReference type="Pfam" id="PF05199">
    <property type="entry name" value="GMC_oxred_C"/>
    <property type="match status" value="1"/>
</dbReference>
<organism evidence="17 18">
    <name type="scientific">Hesseltinella vesiculosa</name>
    <dbReference type="NCBI Taxonomy" id="101127"/>
    <lineage>
        <taxon>Eukaryota</taxon>
        <taxon>Fungi</taxon>
        <taxon>Fungi incertae sedis</taxon>
        <taxon>Mucoromycota</taxon>
        <taxon>Mucoromycotina</taxon>
        <taxon>Mucoromycetes</taxon>
        <taxon>Mucorales</taxon>
        <taxon>Cunninghamellaceae</taxon>
        <taxon>Hesseltinella</taxon>
    </lineage>
</organism>
<evidence type="ECO:0000256" key="7">
    <source>
        <dbReference type="ARBA" id="ARBA00022692"/>
    </source>
</evidence>
<keyword evidence="10 12" id="KW-0560">Oxidoreductase</keyword>
<dbReference type="PANTHER" id="PTHR46056">
    <property type="entry name" value="LONG-CHAIN-ALCOHOL OXIDASE"/>
    <property type="match status" value="1"/>
</dbReference>
<evidence type="ECO:0000259" key="16">
    <source>
        <dbReference type="Pfam" id="PF05199"/>
    </source>
</evidence>
<feature type="domain" description="Glucose-methanol-choline oxidoreductase C-terminal" evidence="16">
    <location>
        <begin position="554"/>
        <end position="693"/>
    </location>
</feature>
<evidence type="ECO:0000256" key="2">
    <source>
        <dbReference type="ARBA" id="ARBA00003842"/>
    </source>
</evidence>
<name>A0A1X2GKR8_9FUNG</name>